<proteinExistence type="predicted"/>
<keyword evidence="1" id="KW-1133">Transmembrane helix</keyword>
<name>A0A0L6UWY0_9BASI</name>
<dbReference type="Proteomes" id="UP000037035">
    <property type="component" value="Unassembled WGS sequence"/>
</dbReference>
<keyword evidence="1" id="KW-0472">Membrane</keyword>
<evidence type="ECO:0000256" key="1">
    <source>
        <dbReference type="SAM" id="Phobius"/>
    </source>
</evidence>
<organism evidence="2 3">
    <name type="scientific">Puccinia sorghi</name>
    <dbReference type="NCBI Taxonomy" id="27349"/>
    <lineage>
        <taxon>Eukaryota</taxon>
        <taxon>Fungi</taxon>
        <taxon>Dikarya</taxon>
        <taxon>Basidiomycota</taxon>
        <taxon>Pucciniomycotina</taxon>
        <taxon>Pucciniomycetes</taxon>
        <taxon>Pucciniales</taxon>
        <taxon>Pucciniaceae</taxon>
        <taxon>Puccinia</taxon>
    </lineage>
</organism>
<keyword evidence="1" id="KW-0812">Transmembrane</keyword>
<feature type="transmembrane region" description="Helical" evidence="1">
    <location>
        <begin position="276"/>
        <end position="295"/>
    </location>
</feature>
<gene>
    <name evidence="2" type="ORF">VP01_335g2</name>
</gene>
<accession>A0A0L6UWY0</accession>
<protein>
    <submittedName>
        <fullName evidence="2">Uncharacterized protein</fullName>
    </submittedName>
</protein>
<dbReference type="AlphaFoldDB" id="A0A0L6UWY0"/>
<evidence type="ECO:0000313" key="3">
    <source>
        <dbReference type="Proteomes" id="UP000037035"/>
    </source>
</evidence>
<comment type="caution">
    <text evidence="2">The sequence shown here is derived from an EMBL/GenBank/DDBJ whole genome shotgun (WGS) entry which is preliminary data.</text>
</comment>
<feature type="transmembrane region" description="Helical" evidence="1">
    <location>
        <begin position="307"/>
        <end position="331"/>
    </location>
</feature>
<keyword evidence="3" id="KW-1185">Reference proteome</keyword>
<feature type="transmembrane region" description="Helical" evidence="1">
    <location>
        <begin position="81"/>
        <end position="105"/>
    </location>
</feature>
<dbReference type="EMBL" id="LAVV01008346">
    <property type="protein sequence ID" value="KNZ53043.1"/>
    <property type="molecule type" value="Genomic_DNA"/>
</dbReference>
<feature type="transmembrane region" description="Helical" evidence="1">
    <location>
        <begin position="125"/>
        <end position="152"/>
    </location>
</feature>
<sequence>MLLIIMPTMIIEFYIIDGEKGIQPQLPTANQLAFTKEILGYLGSVAFINGGPPHYTAWPITVSIHCFSLSSHYLPHPHHDVYSFLLLLLVSEYLSFFFYCWLNPFCVLFSSLPHNSLCLLFKRSSIFTIIHFLDCYDLFLSFLIFYFFLYFFSSSKDCQLMLKKKSGKIFSYSHCYFSEIKLQKMQQKSCNIKRRATNEKKLTQLPAVDMRKLPGSCCCYSNHFPKMIQPSLDSHSLCILHSDCAKTSTYPNRWSLDECLAGACCMFNVTGFFFHHLFLMFLCFLIMSQNFFFLFGRSEMYLNQVFLFTFFSFLTVSLFPPPASQIFLLLLRFFLLKPRSSCVHGKPAIKTKLYHESHLRVKSNEEIKIRQLLAGGSNANKLNQPTRGPFLALPGKAINHVFSGKISETIWNFDIKRSRK</sequence>
<evidence type="ECO:0000313" key="2">
    <source>
        <dbReference type="EMBL" id="KNZ53043.1"/>
    </source>
</evidence>
<dbReference type="VEuPathDB" id="FungiDB:VP01_335g2"/>
<reference evidence="2 3" key="1">
    <citation type="submission" date="2015-08" db="EMBL/GenBank/DDBJ databases">
        <title>Next Generation Sequencing and Analysis of the Genome of Puccinia sorghi L Schw, the Causal Agent of Maize Common Rust.</title>
        <authorList>
            <person name="Rochi L."/>
            <person name="Burguener G."/>
            <person name="Darino M."/>
            <person name="Turjanski A."/>
            <person name="Kreff E."/>
            <person name="Dieguez M.J."/>
            <person name="Sacco F."/>
        </authorList>
    </citation>
    <scope>NUCLEOTIDE SEQUENCE [LARGE SCALE GENOMIC DNA]</scope>
    <source>
        <strain evidence="2 3">RO10H11247</strain>
    </source>
</reference>